<dbReference type="SUPFAM" id="SSF46955">
    <property type="entry name" value="Putative DNA-binding domain"/>
    <property type="match status" value="1"/>
</dbReference>
<dbReference type="SMART" id="SM00873">
    <property type="entry name" value="B3_4"/>
    <property type="match status" value="1"/>
</dbReference>
<keyword evidence="8 15" id="KW-0547">Nucleotide-binding</keyword>
<dbReference type="GO" id="GO:0009328">
    <property type="term" value="C:phenylalanine-tRNA ligase complex"/>
    <property type="evidence" value="ECO:0007669"/>
    <property type="project" value="TreeGrafter"/>
</dbReference>
<dbReference type="InterPro" id="IPR033714">
    <property type="entry name" value="tRNA_bind_bactPheRS"/>
</dbReference>
<dbReference type="GO" id="GO:0005524">
    <property type="term" value="F:ATP binding"/>
    <property type="evidence" value="ECO:0007669"/>
    <property type="project" value="UniProtKB-UniRule"/>
</dbReference>
<dbReference type="SUPFAM" id="SSF56037">
    <property type="entry name" value="PheT/TilS domain"/>
    <property type="match status" value="1"/>
</dbReference>
<comment type="similarity">
    <text evidence="2 15">Belongs to the phenylalanyl-tRNA synthetase beta subunit family. Type 1 subfamily.</text>
</comment>
<dbReference type="SUPFAM" id="SSF50249">
    <property type="entry name" value="Nucleic acid-binding proteins"/>
    <property type="match status" value="1"/>
</dbReference>
<dbReference type="Proteomes" id="UP000594943">
    <property type="component" value="Chromosome 1"/>
</dbReference>
<dbReference type="FunFam" id="3.30.56.10:FF:000002">
    <property type="entry name" value="Phenylalanine--tRNA ligase beta subunit"/>
    <property type="match status" value="1"/>
</dbReference>
<dbReference type="GO" id="GO:0004826">
    <property type="term" value="F:phenylalanine-tRNA ligase activity"/>
    <property type="evidence" value="ECO:0007669"/>
    <property type="project" value="UniProtKB-UniRule"/>
</dbReference>
<dbReference type="InterPro" id="IPR036690">
    <property type="entry name" value="Fdx_antiC-bd_sf"/>
</dbReference>
<evidence type="ECO:0000313" key="17">
    <source>
        <dbReference type="Proteomes" id="UP000594943"/>
    </source>
</evidence>
<evidence type="ECO:0000256" key="13">
    <source>
        <dbReference type="ARBA" id="ARBA00023146"/>
    </source>
</evidence>
<dbReference type="SUPFAM" id="SSF54991">
    <property type="entry name" value="Anticodon-binding domain of PheRS"/>
    <property type="match status" value="1"/>
</dbReference>
<dbReference type="PROSITE" id="PS50886">
    <property type="entry name" value="TRBD"/>
    <property type="match status" value="1"/>
</dbReference>
<evidence type="ECO:0000256" key="6">
    <source>
        <dbReference type="ARBA" id="ARBA00022598"/>
    </source>
</evidence>
<dbReference type="FunFam" id="2.40.50.140:FF:000045">
    <property type="entry name" value="Phenylalanine--tRNA ligase beta subunit"/>
    <property type="match status" value="1"/>
</dbReference>
<dbReference type="InterPro" id="IPR009061">
    <property type="entry name" value="DNA-bd_dom_put_sf"/>
</dbReference>
<evidence type="ECO:0000256" key="15">
    <source>
        <dbReference type="HAMAP-Rule" id="MF_00283"/>
    </source>
</evidence>
<dbReference type="Gene3D" id="3.30.930.10">
    <property type="entry name" value="Bira Bifunctional Protein, Domain 2"/>
    <property type="match status" value="1"/>
</dbReference>
<accession>A0A7T2U495</accession>
<evidence type="ECO:0000256" key="1">
    <source>
        <dbReference type="ARBA" id="ARBA00004496"/>
    </source>
</evidence>
<keyword evidence="4 15" id="KW-0963">Cytoplasm</keyword>
<feature type="binding site" evidence="15">
    <location>
        <position position="467"/>
    </location>
    <ligand>
        <name>Mg(2+)</name>
        <dbReference type="ChEBI" id="CHEBI:18420"/>
        <note>shared with alpha subunit</note>
    </ligand>
</feature>
<evidence type="ECO:0000256" key="5">
    <source>
        <dbReference type="ARBA" id="ARBA00022555"/>
    </source>
</evidence>
<dbReference type="InterPro" id="IPR041616">
    <property type="entry name" value="PheRS_beta_core"/>
</dbReference>
<evidence type="ECO:0000256" key="2">
    <source>
        <dbReference type="ARBA" id="ARBA00008653"/>
    </source>
</evidence>
<keyword evidence="5" id="KW-0820">tRNA-binding</keyword>
<dbReference type="SMART" id="SM00896">
    <property type="entry name" value="FDX-ACB"/>
    <property type="match status" value="1"/>
</dbReference>
<dbReference type="Gene3D" id="3.50.40.10">
    <property type="entry name" value="Phenylalanyl-trna Synthetase, Chain B, domain 3"/>
    <property type="match status" value="1"/>
</dbReference>
<dbReference type="GO" id="GO:0006432">
    <property type="term" value="P:phenylalanyl-tRNA aminoacylation"/>
    <property type="evidence" value="ECO:0007669"/>
    <property type="project" value="UniProtKB-UniRule"/>
</dbReference>
<proteinExistence type="inferred from homology"/>
<keyword evidence="6 15" id="KW-0436">Ligase</keyword>
<keyword evidence="9 15" id="KW-0067">ATP-binding</keyword>
<dbReference type="Pfam" id="PF01588">
    <property type="entry name" value="tRNA_bind"/>
    <property type="match status" value="1"/>
</dbReference>
<evidence type="ECO:0000256" key="4">
    <source>
        <dbReference type="ARBA" id="ARBA00022490"/>
    </source>
</evidence>
<dbReference type="Pfam" id="PF17759">
    <property type="entry name" value="tRNA_synthFbeta"/>
    <property type="match status" value="1"/>
</dbReference>
<dbReference type="InterPro" id="IPR045864">
    <property type="entry name" value="aa-tRNA-synth_II/BPL/LPL"/>
</dbReference>
<dbReference type="FunFam" id="3.30.930.10:FF:000022">
    <property type="entry name" value="Phenylalanine--tRNA ligase beta subunit"/>
    <property type="match status" value="1"/>
</dbReference>
<dbReference type="Pfam" id="PF03147">
    <property type="entry name" value="FDX-ACB"/>
    <property type="match status" value="1"/>
</dbReference>
<feature type="binding site" evidence="15">
    <location>
        <position position="468"/>
    </location>
    <ligand>
        <name>Mg(2+)</name>
        <dbReference type="ChEBI" id="CHEBI:18420"/>
        <note>shared with alpha subunit</note>
    </ligand>
</feature>
<dbReference type="InterPro" id="IPR020825">
    <property type="entry name" value="Phe-tRNA_synthase-like_B3/B4"/>
</dbReference>
<feature type="binding site" evidence="15">
    <location>
        <position position="464"/>
    </location>
    <ligand>
        <name>Mg(2+)</name>
        <dbReference type="ChEBI" id="CHEBI:18420"/>
        <note>shared with alpha subunit</note>
    </ligand>
</feature>
<dbReference type="InterPro" id="IPR005121">
    <property type="entry name" value="Fdx_antiC-bd"/>
</dbReference>
<evidence type="ECO:0000256" key="9">
    <source>
        <dbReference type="ARBA" id="ARBA00022840"/>
    </source>
</evidence>
<evidence type="ECO:0000313" key="16">
    <source>
        <dbReference type="EMBL" id="QPS45258.1"/>
    </source>
</evidence>
<sequence length="810" mass="88647">MQFPESWLRTFVDPQLTTDELSHALTMAGLEVESLRPAAPPTEKIVVGRVLEVVKHPDADKLNVCQVDAGTGATLQIVCGAPNVAPGIKVPVALVGAKLPPAEEGGAPFAIKLSKLRGVESQGMLCSARELKLSEDHSGLMILPEDTPVGQDIRDALNLDDTVFEIKLTPNKADCLSVFGIARETAAITGAPLVAPDIRPVLAELTETLPVRISAPDLCGRFSGRVIRGVNARAKAPRWMVERLERAGQRSVSALVDISNYVMFELGRPSHVFDLDKIHGGIDVRWGKRGESLKLLNGNTVELDETVGVISDDAQVESLAGIMGGDSTAVTLDTTNIYLEAAFWWPDSIRGRARQYNFSTDAAHRFERGVDYSTTVEHVERITQLILDICGGQAGPVDDQVVNLPQRAAVTMRVSRANRIIGVEIGEDEVAQIFTRLGLAFERDGDVFRVTPPPHRFDIEIEEDLIEEVARIHGFEKIPARPPVAKSEMRATDETRRSIHAIRHALAARDYAETVNFSFVDAEWERDFAGNDNPVRLLNPIASQLSVMRTTLFGSLVGVLRHNLNRRADRVRVFETGRVFIADPAVKAGELAVEGYAQPKRVGALAYGPAVDEQWAAATRQVDYFDVKGDLEALLAPVVARFVKAEHPALHPGRSAQIEVDGRAVGWIGELHPRLMQQYELPHAPVMFEIDADALVARALPAPSEVSKFPPVRRDIAVVVDQKVEVQALFDEMKKALAEDACKFVQKVALFDEFRAKSNTSGGLSAHEKSLAFRVTLQDAAGTLQDETVDQAIQTLVDRMARVYGARLRG</sequence>
<dbReference type="InterPro" id="IPR045060">
    <property type="entry name" value="Phe-tRNA-ligase_IIc_bsu"/>
</dbReference>
<dbReference type="Gene3D" id="3.30.70.380">
    <property type="entry name" value="Ferrodoxin-fold anticodon-binding domain"/>
    <property type="match status" value="1"/>
</dbReference>
<dbReference type="SUPFAM" id="SSF55681">
    <property type="entry name" value="Class II aaRS and biotin synthetases"/>
    <property type="match status" value="1"/>
</dbReference>
<dbReference type="SMART" id="SM00874">
    <property type="entry name" value="B5"/>
    <property type="match status" value="1"/>
</dbReference>
<dbReference type="EC" id="6.1.1.20" evidence="15"/>
<dbReference type="InterPro" id="IPR005146">
    <property type="entry name" value="B3/B4_tRNA-bd"/>
</dbReference>
<keyword evidence="10 15" id="KW-0460">Magnesium</keyword>
<dbReference type="NCBIfam" id="NF045760">
    <property type="entry name" value="YtpR"/>
    <property type="match status" value="1"/>
</dbReference>
<feature type="binding site" evidence="15">
    <location>
        <position position="458"/>
    </location>
    <ligand>
        <name>Mg(2+)</name>
        <dbReference type="ChEBI" id="CHEBI:18420"/>
        <note>shared with alpha subunit</note>
    </ligand>
</feature>
<evidence type="ECO:0000256" key="12">
    <source>
        <dbReference type="ARBA" id="ARBA00022917"/>
    </source>
</evidence>
<comment type="subunit">
    <text evidence="3 15">Tetramer of two alpha and two beta subunits.</text>
</comment>
<dbReference type="InterPro" id="IPR002547">
    <property type="entry name" value="tRNA-bd_dom"/>
</dbReference>
<dbReference type="AlphaFoldDB" id="A0A7U4SSB4"/>
<dbReference type="Gene3D" id="3.30.56.10">
    <property type="match status" value="2"/>
</dbReference>
<accession>A0A7U4SSB4</accession>
<organism evidence="16 17">
    <name type="scientific">Burkholderia humptydooensis</name>
    <dbReference type="NCBI Taxonomy" id="430531"/>
    <lineage>
        <taxon>Bacteria</taxon>
        <taxon>Pseudomonadati</taxon>
        <taxon>Pseudomonadota</taxon>
        <taxon>Betaproteobacteria</taxon>
        <taxon>Burkholderiales</taxon>
        <taxon>Burkholderiaceae</taxon>
        <taxon>Burkholderia</taxon>
        <taxon>pseudomallei group</taxon>
    </lineage>
</organism>
<keyword evidence="11" id="KW-0694">RNA-binding</keyword>
<dbReference type="KEGG" id="bhg:I6G56_09465"/>
<name>A0A7U4SSB4_9BURK</name>
<dbReference type="Pfam" id="PF03483">
    <property type="entry name" value="B3_4"/>
    <property type="match status" value="1"/>
</dbReference>
<keyword evidence="12 15" id="KW-0648">Protein biosynthesis</keyword>
<keyword evidence="7 15" id="KW-0479">Metal-binding</keyword>
<protein>
    <recommendedName>
        <fullName evidence="15">Phenylalanine--tRNA ligase beta subunit</fullName>
        <ecNumber evidence="15">6.1.1.20</ecNumber>
    </recommendedName>
    <alternativeName>
        <fullName evidence="15">Phenylalanyl-tRNA synthetase beta subunit</fullName>
        <shortName evidence="15">PheRS</shortName>
    </alternativeName>
</protein>
<dbReference type="PANTHER" id="PTHR10947">
    <property type="entry name" value="PHENYLALANYL-TRNA SYNTHETASE BETA CHAIN AND LEUCINE-RICH REPEAT-CONTAINING PROTEIN 47"/>
    <property type="match status" value="1"/>
</dbReference>
<dbReference type="PANTHER" id="PTHR10947:SF0">
    <property type="entry name" value="PHENYLALANINE--TRNA LIGASE BETA SUBUNIT"/>
    <property type="match status" value="1"/>
</dbReference>
<reference evidence="16 17" key="1">
    <citation type="submission" date="2020-12" db="EMBL/GenBank/DDBJ databases">
        <title>FDA dAtabase for Regulatory Grade micrObial Sequences (FDA-ARGOS): Supporting development and validation of Infectious Disease Dx tests.</title>
        <authorList>
            <person name="Nelson B."/>
            <person name="Plummer A."/>
            <person name="Tallon L."/>
            <person name="Sadzewicz L."/>
            <person name="Zhao X."/>
            <person name="Boylan J."/>
            <person name="Ott S."/>
            <person name="Bowen H."/>
            <person name="Vavikolanu K."/>
            <person name="Mehta A."/>
            <person name="Aluvathingal J."/>
            <person name="Nadendla S."/>
            <person name="Myers T."/>
            <person name="Yan Y."/>
            <person name="Sichtig H."/>
        </authorList>
    </citation>
    <scope>NUCLEOTIDE SEQUENCE [LARGE SCALE GENOMIC DNA]</scope>
    <source>
        <strain evidence="16 17">FDAARGOS_899</strain>
    </source>
</reference>
<dbReference type="PROSITE" id="PS51483">
    <property type="entry name" value="B5"/>
    <property type="match status" value="1"/>
</dbReference>
<dbReference type="NCBIfam" id="TIGR00472">
    <property type="entry name" value="pheT_bact"/>
    <property type="match status" value="1"/>
</dbReference>
<dbReference type="GO" id="GO:0000287">
    <property type="term" value="F:magnesium ion binding"/>
    <property type="evidence" value="ECO:0007669"/>
    <property type="project" value="UniProtKB-UniRule"/>
</dbReference>
<dbReference type="CDD" id="cd00769">
    <property type="entry name" value="PheRS_beta_core"/>
    <property type="match status" value="1"/>
</dbReference>
<evidence type="ECO:0000256" key="8">
    <source>
        <dbReference type="ARBA" id="ARBA00022741"/>
    </source>
</evidence>
<comment type="cofactor">
    <cofactor evidence="15">
        <name>Mg(2+)</name>
        <dbReference type="ChEBI" id="CHEBI:18420"/>
    </cofactor>
    <text evidence="15">Binds 2 magnesium ions per tetramer.</text>
</comment>
<evidence type="ECO:0000256" key="10">
    <source>
        <dbReference type="ARBA" id="ARBA00022842"/>
    </source>
</evidence>
<comment type="catalytic activity">
    <reaction evidence="14 15">
        <text>tRNA(Phe) + L-phenylalanine + ATP = L-phenylalanyl-tRNA(Phe) + AMP + diphosphate + H(+)</text>
        <dbReference type="Rhea" id="RHEA:19413"/>
        <dbReference type="Rhea" id="RHEA-COMP:9668"/>
        <dbReference type="Rhea" id="RHEA-COMP:9699"/>
        <dbReference type="ChEBI" id="CHEBI:15378"/>
        <dbReference type="ChEBI" id="CHEBI:30616"/>
        <dbReference type="ChEBI" id="CHEBI:33019"/>
        <dbReference type="ChEBI" id="CHEBI:58095"/>
        <dbReference type="ChEBI" id="CHEBI:78442"/>
        <dbReference type="ChEBI" id="CHEBI:78531"/>
        <dbReference type="ChEBI" id="CHEBI:456215"/>
        <dbReference type="EC" id="6.1.1.20"/>
    </reaction>
</comment>
<keyword evidence="13 15" id="KW-0030">Aminoacyl-tRNA synthetase</keyword>
<dbReference type="HAMAP" id="MF_00283">
    <property type="entry name" value="Phe_tRNA_synth_beta1"/>
    <property type="match status" value="1"/>
</dbReference>
<gene>
    <name evidence="15" type="primary">pheT</name>
    <name evidence="16" type="ORF">I6G56_09465</name>
</gene>
<dbReference type="RefSeq" id="WP_006026514.1">
    <property type="nucleotide sequence ID" value="NZ_CP013380.1"/>
</dbReference>
<evidence type="ECO:0000256" key="7">
    <source>
        <dbReference type="ARBA" id="ARBA00022723"/>
    </source>
</evidence>
<dbReference type="CDD" id="cd02796">
    <property type="entry name" value="tRNA_bind_bactPheRS"/>
    <property type="match status" value="1"/>
</dbReference>
<dbReference type="InterPro" id="IPR005147">
    <property type="entry name" value="tRNA_synthase_B5-dom"/>
</dbReference>
<dbReference type="Gene3D" id="2.40.50.140">
    <property type="entry name" value="Nucleic acid-binding proteins"/>
    <property type="match status" value="1"/>
</dbReference>
<evidence type="ECO:0000256" key="3">
    <source>
        <dbReference type="ARBA" id="ARBA00011209"/>
    </source>
</evidence>
<dbReference type="InterPro" id="IPR004532">
    <property type="entry name" value="Phe-tRNA-ligase_IIc_bsu_bact"/>
</dbReference>
<dbReference type="InterPro" id="IPR012340">
    <property type="entry name" value="NA-bd_OB-fold"/>
</dbReference>
<comment type="subcellular location">
    <subcellularLocation>
        <location evidence="1 15">Cytoplasm</location>
    </subcellularLocation>
</comment>
<dbReference type="EMBL" id="CP065686">
    <property type="protein sequence ID" value="QPS45258.1"/>
    <property type="molecule type" value="Genomic_DNA"/>
</dbReference>
<dbReference type="GO" id="GO:0000049">
    <property type="term" value="F:tRNA binding"/>
    <property type="evidence" value="ECO:0007669"/>
    <property type="project" value="UniProtKB-UniRule"/>
</dbReference>
<evidence type="ECO:0000256" key="14">
    <source>
        <dbReference type="ARBA" id="ARBA00049255"/>
    </source>
</evidence>
<evidence type="ECO:0000256" key="11">
    <source>
        <dbReference type="ARBA" id="ARBA00022884"/>
    </source>
</evidence>
<dbReference type="PROSITE" id="PS51447">
    <property type="entry name" value="FDX_ACB"/>
    <property type="match status" value="1"/>
</dbReference>
<dbReference type="Pfam" id="PF03484">
    <property type="entry name" value="B5"/>
    <property type="match status" value="1"/>
</dbReference>